<dbReference type="Pfam" id="PF00534">
    <property type="entry name" value="Glycos_transf_1"/>
    <property type="match status" value="1"/>
</dbReference>
<dbReference type="EMBL" id="LT906468">
    <property type="protein sequence ID" value="SNV44455.1"/>
    <property type="molecule type" value="Genomic_DNA"/>
</dbReference>
<dbReference type="PANTHER" id="PTHR45947:SF3">
    <property type="entry name" value="SULFOQUINOVOSYL TRANSFERASE SQD2"/>
    <property type="match status" value="1"/>
</dbReference>
<dbReference type="Gene3D" id="3.40.50.2000">
    <property type="entry name" value="Glycogen Phosphorylase B"/>
    <property type="match status" value="2"/>
</dbReference>
<dbReference type="Proteomes" id="UP000215355">
    <property type="component" value="Chromosome 1"/>
</dbReference>
<dbReference type="InterPro" id="IPR001296">
    <property type="entry name" value="Glyco_trans_1"/>
</dbReference>
<gene>
    <name evidence="3" type="primary">pimB</name>
    <name evidence="3" type="ORF">SAMEA4412673_00958</name>
</gene>
<sequence>MEILFVSHKYPPATGGMEKQSFELINNLSKHSQAQVHMLVYRKGEESLLKFFWNLNSNILRILELHPNIQLIHFNDGLIASLALFHSGYKHLKRVVTLHGLDVVFPMRYFQKKILPRFNEYDHIIAVSSATAKAAIRRGISEDKITVIKNGVDHDIAKCRPVPLEQIKHYYPQIDFNKKYLVTLGRPVKRKGFAWLLREVIPHMPSDFQLLMIGPFNQKASLTEKFLRLLPKKAYHLITLFLGYPSDEREIRKLLQDPNINSRVKHLGKIPFQHLQSILGHASAFLMPNIQVLGDMEGFGLVCLEASLAGTLVLASSLEGITDAVQHQKNGILLPSNDSDHWIDQLNAVLNSTEEYQVLAKSYQAFSLENYGWEIMASSYLHTFRELTYKNSSLKLVHSKEY</sequence>
<keyword evidence="3" id="KW-0808">Transferase</keyword>
<reference evidence="3 4" key="1">
    <citation type="submission" date="2017-06" db="EMBL/GenBank/DDBJ databases">
        <authorList>
            <consortium name="Pathogen Informatics"/>
        </authorList>
    </citation>
    <scope>NUCLEOTIDE SEQUENCE [LARGE SCALE GENOMIC DNA]</scope>
    <source>
        <strain evidence="3 4">NCTC12149</strain>
    </source>
</reference>
<evidence type="ECO:0000313" key="3">
    <source>
        <dbReference type="EMBL" id="SNV44455.1"/>
    </source>
</evidence>
<keyword evidence="3" id="KW-0328">Glycosyltransferase</keyword>
<dbReference type="SUPFAM" id="SSF53756">
    <property type="entry name" value="UDP-Glycosyltransferase/glycogen phosphorylase"/>
    <property type="match status" value="1"/>
</dbReference>
<dbReference type="InterPro" id="IPR028098">
    <property type="entry name" value="Glyco_trans_4-like_N"/>
</dbReference>
<evidence type="ECO:0000259" key="2">
    <source>
        <dbReference type="Pfam" id="PF13439"/>
    </source>
</evidence>
<dbReference type="EC" id="2.4.1.345" evidence="3"/>
<dbReference type="InterPro" id="IPR050194">
    <property type="entry name" value="Glycosyltransferase_grp1"/>
</dbReference>
<proteinExistence type="predicted"/>
<name>A0AAJ4XB20_9SPHI</name>
<dbReference type="PANTHER" id="PTHR45947">
    <property type="entry name" value="SULFOQUINOVOSYL TRANSFERASE SQD2"/>
    <property type="match status" value="1"/>
</dbReference>
<organism evidence="3 4">
    <name type="scientific">Sphingobacterium mizutaii</name>
    <dbReference type="NCBI Taxonomy" id="1010"/>
    <lineage>
        <taxon>Bacteria</taxon>
        <taxon>Pseudomonadati</taxon>
        <taxon>Bacteroidota</taxon>
        <taxon>Sphingobacteriia</taxon>
        <taxon>Sphingobacteriales</taxon>
        <taxon>Sphingobacteriaceae</taxon>
        <taxon>Sphingobacterium</taxon>
    </lineage>
</organism>
<accession>A0AAJ4XB20</accession>
<dbReference type="CDD" id="cd03801">
    <property type="entry name" value="GT4_PimA-like"/>
    <property type="match status" value="1"/>
</dbReference>
<dbReference type="Pfam" id="PF13439">
    <property type="entry name" value="Glyco_transf_4"/>
    <property type="match status" value="1"/>
</dbReference>
<evidence type="ECO:0000313" key="4">
    <source>
        <dbReference type="Proteomes" id="UP000215355"/>
    </source>
</evidence>
<protein>
    <submittedName>
        <fullName evidence="3">GDP-mannose-dependent alpha-(1-6)-phosphatidylinositol monomannoside mannosyltransferase</fullName>
        <ecNumber evidence="3">2.4.1.345</ecNumber>
    </submittedName>
</protein>
<dbReference type="KEGG" id="smiz:4412673_00958"/>
<feature type="domain" description="Glycosyl transferase family 1" evidence="1">
    <location>
        <begin position="225"/>
        <end position="361"/>
    </location>
</feature>
<feature type="domain" description="Glycosyltransferase subfamily 4-like N-terminal" evidence="2">
    <location>
        <begin position="49"/>
        <end position="155"/>
    </location>
</feature>
<dbReference type="RefSeq" id="WP_093098841.1">
    <property type="nucleotide sequence ID" value="NZ_FNGK01000003.1"/>
</dbReference>
<evidence type="ECO:0000259" key="1">
    <source>
        <dbReference type="Pfam" id="PF00534"/>
    </source>
</evidence>
<dbReference type="AlphaFoldDB" id="A0AAJ4XB20"/>
<dbReference type="GO" id="GO:0043750">
    <property type="term" value="F:phosphatidylinositol alpha-mannosyltransferase activity"/>
    <property type="evidence" value="ECO:0007669"/>
    <property type="project" value="UniProtKB-EC"/>
</dbReference>